<dbReference type="GO" id="GO:0003677">
    <property type="term" value="F:DNA binding"/>
    <property type="evidence" value="ECO:0007669"/>
    <property type="project" value="InterPro"/>
</dbReference>
<feature type="compositionally biased region" description="Basic residues" evidence="1">
    <location>
        <begin position="706"/>
        <end position="715"/>
    </location>
</feature>
<feature type="compositionally biased region" description="Low complexity" evidence="1">
    <location>
        <begin position="632"/>
        <end position="649"/>
    </location>
</feature>
<evidence type="ECO:0000256" key="1">
    <source>
        <dbReference type="SAM" id="MobiDB-lite"/>
    </source>
</evidence>
<dbReference type="Proteomes" id="UP001295423">
    <property type="component" value="Unassembled WGS sequence"/>
</dbReference>
<dbReference type="AlphaFoldDB" id="A0AAD2JJ89"/>
<comment type="caution">
    <text evidence="2">The sequence shown here is derived from an EMBL/GenBank/DDBJ whole genome shotgun (WGS) entry which is preliminary data.</text>
</comment>
<name>A0AAD2JJ89_9STRA</name>
<gene>
    <name evidence="2" type="ORF">CYCCA115_LOCUS15562</name>
</gene>
<accession>A0AAD2JJ89</accession>
<dbReference type="EMBL" id="CAKOGP040001877">
    <property type="protein sequence ID" value="CAJ1955051.1"/>
    <property type="molecule type" value="Genomic_DNA"/>
</dbReference>
<dbReference type="SUPFAM" id="SSF56349">
    <property type="entry name" value="DNA breaking-rejoining enzymes"/>
    <property type="match status" value="1"/>
</dbReference>
<sequence length="858" mass="97171">MMLEEGCKDEPAFLNGWFTDATKASFKAMKTEVESTSGRVQKAKVRDQWLANALTNCGNQPMLVVDNCSVDAWMAFLQTFRTSKGKLLGKTSLGVKCSALYHLFRCHDAMGMPGQFKQELSVKKKGLYRLIANAAQNEGGHDSDGKLPMSYELYVKCCQWLLEKGDDRSIFCHCFLVLTWNLMCRANNTVTILFEHMQWQADHLELLFCQQKNDTTGEKQRFPRRLYANPQQPEVCPIFALALYLGLRDGRSEMNGKLFQGNSQYKHFMDGLSNVLKEHESELLYMGYVSYTEIGSHSIRKGATKWLSGQPGGPSSISICIRGGWSLGGVKDVYMTYEAEGDAFVGRMLSLLPLLKSEFAVSAPEFTDLSTEELDRHITRVFPGLAEHNQMKPILHLVERLKQKARVIYPWEDNAADVRSLSGIPPHVCQTVYIERLVKFAEDFKSGWQQKLKDTMNDLFNDRNVANASINGSTWYLPEEYEWPQGTAQSLWNAWSTEDTVNKIPPLKFLKGADFGFMAGKVKRTPRRKFNDIKTLCKYIETQAANKGLETANLTIEEADDIFLKIATEENCLKLPDGKRSVRWATTLKKVRESRKLARQPQETNEANPTEPSVNQDEEIEENEEARRNPETTRNSEMTTTPTVVTAETRQIRRKVYRRRNRPAAASREEEKSKRTSHRNGNSRTISTRDCNQKTSRTRSNDRHNNPARKRRRTRNATIYNTPNDDDSEAFAAAFASIEGPTSVDAVNRQRDREEGKDGEEGLNAVMRREAAQVRAARGEPQEEQPVALTDGTALHLNLSANGFPIGPCGIRGGCDHPHQELRPIHRCVHCQTIVHLLCAGEPTDQEQVTCGCRDDYK</sequence>
<keyword evidence="3" id="KW-1185">Reference proteome</keyword>
<feature type="compositionally biased region" description="Basic and acidic residues" evidence="1">
    <location>
        <begin position="748"/>
        <end position="760"/>
    </location>
</feature>
<feature type="compositionally biased region" description="Basic residues" evidence="1">
    <location>
        <begin position="652"/>
        <end position="662"/>
    </location>
</feature>
<feature type="region of interest" description="Disordered" evidence="1">
    <location>
        <begin position="742"/>
        <end position="761"/>
    </location>
</feature>
<organism evidence="2 3">
    <name type="scientific">Cylindrotheca closterium</name>
    <dbReference type="NCBI Taxonomy" id="2856"/>
    <lineage>
        <taxon>Eukaryota</taxon>
        <taxon>Sar</taxon>
        <taxon>Stramenopiles</taxon>
        <taxon>Ochrophyta</taxon>
        <taxon>Bacillariophyta</taxon>
        <taxon>Bacillariophyceae</taxon>
        <taxon>Bacillariophycidae</taxon>
        <taxon>Bacillariales</taxon>
        <taxon>Bacillariaceae</taxon>
        <taxon>Cylindrotheca</taxon>
    </lineage>
</organism>
<evidence type="ECO:0000313" key="3">
    <source>
        <dbReference type="Proteomes" id="UP001295423"/>
    </source>
</evidence>
<protein>
    <submittedName>
        <fullName evidence="2">Uncharacterized protein</fullName>
    </submittedName>
</protein>
<reference evidence="2" key="1">
    <citation type="submission" date="2023-08" db="EMBL/GenBank/DDBJ databases">
        <authorList>
            <person name="Audoor S."/>
            <person name="Bilcke G."/>
        </authorList>
    </citation>
    <scope>NUCLEOTIDE SEQUENCE</scope>
</reference>
<proteinExistence type="predicted"/>
<feature type="region of interest" description="Disordered" evidence="1">
    <location>
        <begin position="593"/>
        <end position="726"/>
    </location>
</feature>
<feature type="compositionally biased region" description="Polar residues" evidence="1">
    <location>
        <begin position="679"/>
        <end position="695"/>
    </location>
</feature>
<evidence type="ECO:0000313" key="2">
    <source>
        <dbReference type="EMBL" id="CAJ1955051.1"/>
    </source>
</evidence>
<feature type="compositionally biased region" description="Polar residues" evidence="1">
    <location>
        <begin position="601"/>
        <end position="615"/>
    </location>
</feature>
<dbReference type="InterPro" id="IPR011010">
    <property type="entry name" value="DNA_brk_join_enz"/>
</dbReference>